<accession>A0A370TYW2</accession>
<evidence type="ECO:0000256" key="13">
    <source>
        <dbReference type="RuleBase" id="RU369120"/>
    </source>
</evidence>
<dbReference type="GO" id="GO:0005789">
    <property type="term" value="C:endoplasmic reticulum membrane"/>
    <property type="evidence" value="ECO:0007669"/>
    <property type="project" value="TreeGrafter"/>
</dbReference>
<evidence type="ECO:0000256" key="8">
    <source>
        <dbReference type="ARBA" id="ARBA00023011"/>
    </source>
</evidence>
<keyword evidence="8 13" id="KW-0756">Sterol biosynthesis</keyword>
<feature type="transmembrane region" description="Helical" evidence="13">
    <location>
        <begin position="164"/>
        <end position="184"/>
    </location>
</feature>
<feature type="compositionally biased region" description="Low complexity" evidence="14">
    <location>
        <begin position="1"/>
        <end position="16"/>
    </location>
</feature>
<keyword evidence="11 13" id="KW-1207">Sterol metabolism</keyword>
<evidence type="ECO:0000256" key="9">
    <source>
        <dbReference type="ARBA" id="ARBA00023098"/>
    </source>
</evidence>
<evidence type="ECO:0000256" key="7">
    <source>
        <dbReference type="ARBA" id="ARBA00023002"/>
    </source>
</evidence>
<feature type="transmembrane region" description="Helical" evidence="13">
    <location>
        <begin position="130"/>
        <end position="152"/>
    </location>
</feature>
<evidence type="ECO:0000256" key="5">
    <source>
        <dbReference type="ARBA" id="ARBA00022955"/>
    </source>
</evidence>
<dbReference type="InterPro" id="IPR001171">
    <property type="entry name" value="ERG24_DHCR-like"/>
</dbReference>
<dbReference type="RefSeq" id="XP_031873369.1">
    <property type="nucleotide sequence ID" value="XM_032009315.1"/>
</dbReference>
<dbReference type="Gene3D" id="1.20.120.1630">
    <property type="match status" value="1"/>
</dbReference>
<keyword evidence="7 13" id="KW-0560">Oxidoreductase</keyword>
<comment type="subcellular location">
    <subcellularLocation>
        <location evidence="1">Membrane</location>
        <topology evidence="1">Multi-pass membrane protein</topology>
    </subcellularLocation>
</comment>
<dbReference type="EMBL" id="NPIC01000001">
    <property type="protein sequence ID" value="RDL40713.1"/>
    <property type="molecule type" value="Genomic_DNA"/>
</dbReference>
<feature type="region of interest" description="Disordered" evidence="14">
    <location>
        <begin position="1"/>
        <end position="20"/>
    </location>
</feature>
<keyword evidence="9 13" id="KW-0443">Lipid metabolism</keyword>
<dbReference type="Proteomes" id="UP000254866">
    <property type="component" value="Unassembled WGS sequence"/>
</dbReference>
<organism evidence="15 16">
    <name type="scientific">Venustampulla echinocandica</name>
    <dbReference type="NCBI Taxonomy" id="2656787"/>
    <lineage>
        <taxon>Eukaryota</taxon>
        <taxon>Fungi</taxon>
        <taxon>Dikarya</taxon>
        <taxon>Ascomycota</taxon>
        <taxon>Pezizomycotina</taxon>
        <taxon>Leotiomycetes</taxon>
        <taxon>Helotiales</taxon>
        <taxon>Pleuroascaceae</taxon>
        <taxon>Venustampulla</taxon>
    </lineage>
</organism>
<dbReference type="GeneID" id="43593541"/>
<dbReference type="GO" id="GO:0050613">
    <property type="term" value="F:Delta14-sterol reductase activity"/>
    <property type="evidence" value="ECO:0007669"/>
    <property type="project" value="TreeGrafter"/>
</dbReference>
<evidence type="ECO:0000256" key="2">
    <source>
        <dbReference type="ARBA" id="ARBA00005402"/>
    </source>
</evidence>
<comment type="similarity">
    <text evidence="2 13">Belongs to the ERG4/ERG24 family.</text>
</comment>
<feature type="transmembrane region" description="Helical" evidence="13">
    <location>
        <begin position="324"/>
        <end position="348"/>
    </location>
</feature>
<dbReference type="PANTHER" id="PTHR21257">
    <property type="entry name" value="DELTA(14)-STEROL REDUCTASE"/>
    <property type="match status" value="1"/>
</dbReference>
<reference evidence="15 16" key="1">
    <citation type="journal article" date="2018" name="IMA Fungus">
        <title>IMA Genome-F 9: Draft genome sequence of Annulohypoxylon stygium, Aspergillus mulundensis, Berkeleyomyces basicola (syn. Thielaviopsis basicola), Ceratocystis smalleyi, two Cercospora beticola strains, Coleophoma cylindrospora, Fusarium fracticaudum, Phialophora cf. hyalina, and Morchella septimelata.</title>
        <authorList>
            <person name="Wingfield B.D."/>
            <person name="Bills G.F."/>
            <person name="Dong Y."/>
            <person name="Huang W."/>
            <person name="Nel W.J."/>
            <person name="Swalarsk-Parry B.S."/>
            <person name="Vaghefi N."/>
            <person name="Wilken P.M."/>
            <person name="An Z."/>
            <person name="de Beer Z.W."/>
            <person name="De Vos L."/>
            <person name="Chen L."/>
            <person name="Duong T.A."/>
            <person name="Gao Y."/>
            <person name="Hammerbacher A."/>
            <person name="Kikkert J.R."/>
            <person name="Li Y."/>
            <person name="Li H."/>
            <person name="Li K."/>
            <person name="Li Q."/>
            <person name="Liu X."/>
            <person name="Ma X."/>
            <person name="Naidoo K."/>
            <person name="Pethybridge S.J."/>
            <person name="Sun J."/>
            <person name="Steenkamp E.T."/>
            <person name="van der Nest M.A."/>
            <person name="van Wyk S."/>
            <person name="Wingfield M.J."/>
            <person name="Xiong C."/>
            <person name="Yue Q."/>
            <person name="Zhang X."/>
        </authorList>
    </citation>
    <scope>NUCLEOTIDE SEQUENCE [LARGE SCALE GENOMIC DNA]</scope>
    <source>
        <strain evidence="15 16">BP 5553</strain>
    </source>
</reference>
<evidence type="ECO:0000256" key="1">
    <source>
        <dbReference type="ARBA" id="ARBA00004141"/>
    </source>
</evidence>
<evidence type="ECO:0000256" key="14">
    <source>
        <dbReference type="SAM" id="MobiDB-lite"/>
    </source>
</evidence>
<keyword evidence="12 13" id="KW-0753">Steroid metabolism</keyword>
<dbReference type="Pfam" id="PF01222">
    <property type="entry name" value="ERG4_ERG24"/>
    <property type="match status" value="1"/>
</dbReference>
<dbReference type="AlphaFoldDB" id="A0A370TYW2"/>
<feature type="transmembrane region" description="Helical" evidence="13">
    <location>
        <begin position="299"/>
        <end position="317"/>
    </location>
</feature>
<dbReference type="STRING" id="2656787.A0A370TYW2"/>
<dbReference type="PANTHER" id="PTHR21257:SF52">
    <property type="entry name" value="DELTA(14)-STEROL REDUCTASE TM7SF2"/>
    <property type="match status" value="1"/>
</dbReference>
<dbReference type="PROSITE" id="PS01017">
    <property type="entry name" value="STEROL_REDUCT_1"/>
    <property type="match status" value="1"/>
</dbReference>
<evidence type="ECO:0000256" key="11">
    <source>
        <dbReference type="ARBA" id="ARBA00023166"/>
    </source>
</evidence>
<gene>
    <name evidence="15" type="ORF">BP5553_00692</name>
</gene>
<name>A0A370TYW2_9HELO</name>
<keyword evidence="5 13" id="KW-0752">Steroid biosynthesis</keyword>
<evidence type="ECO:0000313" key="15">
    <source>
        <dbReference type="EMBL" id="RDL40713.1"/>
    </source>
</evidence>
<keyword evidence="16" id="KW-1185">Reference proteome</keyword>
<proteinExistence type="inferred from homology"/>
<dbReference type="OrthoDB" id="10262235at2759"/>
<evidence type="ECO:0000256" key="12">
    <source>
        <dbReference type="ARBA" id="ARBA00023221"/>
    </source>
</evidence>
<evidence type="ECO:0000256" key="10">
    <source>
        <dbReference type="ARBA" id="ARBA00023136"/>
    </source>
</evidence>
<sequence length="504" mass="56397">MAPKASKASKAVAKPANSHARPHGYEFAGPPGAFAISFGLPIACYVAQLLCNDISGCPVPSALSPSTLTIEKLKQDVGWPQNGIWGLTNWDVSAKVLGYYLLSLVLHRVLPGQEVEGVELSSGGRLKYKFNTWSSSMVTLSICLAGTIAQGTEFPVWTFIYDNFLQILTTNIIIAYTIATFVYVRSFSVKPGNAERRELAAGGQSGNMLYDWFIGRELNPRVTIPLIGEVDIKEWCELRPGMLGWILFNCAFIARQYRAYGTVTDSIFLISAFQSLYVVDSWWMEPSILTTMDITTDGFGFMLAFGDLVWVPFIYSIQARYLSVYPLTLGITGVIPVIGAAGLGYYIFRSANNEKNRFRTNPKDSRVAHLKYIETRSGSKLLTSGWWGVTRHINYFGDWIQAWAYCLPTGMAGYLVQHSSTAPGTGQSAADKSFVYSGPTGFTEVLQGSARGWGMMFTYFYLIYFAILLIHRERRDEEKCIRKYGDDWKRYTEIVRYRIVPGIY</sequence>
<keyword evidence="3 13" id="KW-0444">Lipid biosynthesis</keyword>
<keyword evidence="10 13" id="KW-0472">Membrane</keyword>
<protein>
    <recommendedName>
        <fullName evidence="13">Delta(14)-sterol reductase</fullName>
    </recommendedName>
    <alternativeName>
        <fullName evidence="13">C-14 sterol reductase</fullName>
    </alternativeName>
    <alternativeName>
        <fullName evidence="13">Sterol C14-reductase</fullName>
    </alternativeName>
</protein>
<evidence type="ECO:0000256" key="6">
    <source>
        <dbReference type="ARBA" id="ARBA00022989"/>
    </source>
</evidence>
<dbReference type="PROSITE" id="PS01018">
    <property type="entry name" value="STEROL_REDUCT_2"/>
    <property type="match status" value="1"/>
</dbReference>
<feature type="transmembrane region" description="Helical" evidence="13">
    <location>
        <begin position="452"/>
        <end position="470"/>
    </location>
</feature>
<evidence type="ECO:0000313" key="16">
    <source>
        <dbReference type="Proteomes" id="UP000254866"/>
    </source>
</evidence>
<comment type="caution">
    <text evidence="13">Lacks conserved residue(s) required for the propagation of feature annotation.</text>
</comment>
<dbReference type="GO" id="GO:0006696">
    <property type="term" value="P:ergosterol biosynthetic process"/>
    <property type="evidence" value="ECO:0007669"/>
    <property type="project" value="TreeGrafter"/>
</dbReference>
<evidence type="ECO:0000256" key="4">
    <source>
        <dbReference type="ARBA" id="ARBA00022692"/>
    </source>
</evidence>
<keyword evidence="4 13" id="KW-0812">Transmembrane</keyword>
<comment type="caution">
    <text evidence="15">The sequence shown here is derived from an EMBL/GenBank/DDBJ whole genome shotgun (WGS) entry which is preliminary data.</text>
</comment>
<evidence type="ECO:0000256" key="3">
    <source>
        <dbReference type="ARBA" id="ARBA00022516"/>
    </source>
</evidence>
<dbReference type="InterPro" id="IPR018083">
    <property type="entry name" value="Sterol_reductase_CS"/>
</dbReference>
<keyword evidence="6 13" id="KW-1133">Transmembrane helix</keyword>